<dbReference type="RefSeq" id="WP_166828456.1">
    <property type="nucleotide sequence ID" value="NZ_JAAOLX010000008.1"/>
</dbReference>
<comment type="caution">
    <text evidence="2">The sequence shown here is derived from an EMBL/GenBank/DDBJ whole genome shotgun (WGS) entry which is preliminary data.</text>
</comment>
<evidence type="ECO:0000313" key="2">
    <source>
        <dbReference type="EMBL" id="NHQ87701.1"/>
    </source>
</evidence>
<dbReference type="EMBL" id="JAAOLX010000008">
    <property type="protein sequence ID" value="NHQ87701.1"/>
    <property type="molecule type" value="Genomic_DNA"/>
</dbReference>
<gene>
    <name evidence="2" type="ORF">HA050_16410</name>
</gene>
<evidence type="ECO:0000256" key="1">
    <source>
        <dbReference type="SAM" id="MobiDB-lite"/>
    </source>
</evidence>
<reference evidence="2 3" key="1">
    <citation type="submission" date="2020-03" db="EMBL/GenBank/DDBJ databases">
        <title>Draft genome sequence of environmentally isolated violet-colored cultures.</title>
        <authorList>
            <person name="Wilson H.S."/>
        </authorList>
    </citation>
    <scope>NUCLEOTIDE SEQUENCE [LARGE SCALE GENOMIC DNA]</scope>
    <source>
        <strain evidence="2 3">HSC-16F04</strain>
    </source>
</reference>
<organism evidence="2 3">
    <name type="scientific">Iodobacter violaceini</name>
    <dbReference type="NCBI Taxonomy" id="3044271"/>
    <lineage>
        <taxon>Bacteria</taxon>
        <taxon>Pseudomonadati</taxon>
        <taxon>Pseudomonadota</taxon>
        <taxon>Betaproteobacteria</taxon>
        <taxon>Neisseriales</taxon>
        <taxon>Chitinibacteraceae</taxon>
        <taxon>Iodobacter</taxon>
    </lineage>
</organism>
<sequence>MINKEQNPVGWAMLMHELNDAREHLSNLITESQNTPEYDEVNLRVDLGHVYSHLNRAWHHRNKSGDISEPEWVESSKFPTDLEPI</sequence>
<evidence type="ECO:0000313" key="3">
    <source>
        <dbReference type="Proteomes" id="UP000712570"/>
    </source>
</evidence>
<dbReference type="Proteomes" id="UP000712570">
    <property type="component" value="Unassembled WGS sequence"/>
</dbReference>
<name>A0ABX0KSU2_9NEIS</name>
<protein>
    <submittedName>
        <fullName evidence="2">Uncharacterized protein</fullName>
    </submittedName>
</protein>
<keyword evidence="3" id="KW-1185">Reference proteome</keyword>
<proteinExistence type="predicted"/>
<accession>A0ABX0KSU2</accession>
<feature type="region of interest" description="Disordered" evidence="1">
    <location>
        <begin position="63"/>
        <end position="85"/>
    </location>
</feature>